<comment type="caution">
    <text evidence="2">The sequence shown here is derived from an EMBL/GenBank/DDBJ whole genome shotgun (WGS) entry which is preliminary data.</text>
</comment>
<evidence type="ECO:0008006" key="4">
    <source>
        <dbReference type="Google" id="ProtNLM"/>
    </source>
</evidence>
<dbReference type="Proteomes" id="UP000660745">
    <property type="component" value="Unassembled WGS sequence"/>
</dbReference>
<accession>A0A918E8J9</accession>
<protein>
    <recommendedName>
        <fullName evidence="4">DUF1109 domain-containing protein</fullName>
    </recommendedName>
</protein>
<organism evidence="2 3">
    <name type="scientific">Nonomuraea glycinis</name>
    <dbReference type="NCBI Taxonomy" id="2047744"/>
    <lineage>
        <taxon>Bacteria</taxon>
        <taxon>Bacillati</taxon>
        <taxon>Actinomycetota</taxon>
        <taxon>Actinomycetes</taxon>
        <taxon>Streptosporangiales</taxon>
        <taxon>Streptosporangiaceae</taxon>
        <taxon>Nonomuraea</taxon>
    </lineage>
</organism>
<keyword evidence="3" id="KW-1185">Reference proteome</keyword>
<dbReference type="EMBL" id="BMNK01000013">
    <property type="protein sequence ID" value="GGP12909.1"/>
    <property type="molecule type" value="Genomic_DNA"/>
</dbReference>
<proteinExistence type="predicted"/>
<dbReference type="RefSeq" id="WP_189142337.1">
    <property type="nucleotide sequence ID" value="NZ_BMNK01000013.1"/>
</dbReference>
<keyword evidence="1" id="KW-0472">Membrane</keyword>
<feature type="transmembrane region" description="Helical" evidence="1">
    <location>
        <begin position="49"/>
        <end position="75"/>
    </location>
</feature>
<name>A0A918E8J9_9ACTN</name>
<keyword evidence="1" id="KW-0812">Transmembrane</keyword>
<feature type="transmembrane region" description="Helical" evidence="1">
    <location>
        <begin position="25"/>
        <end position="43"/>
    </location>
</feature>
<gene>
    <name evidence="2" type="ORF">GCM10012278_62570</name>
</gene>
<reference evidence="2" key="1">
    <citation type="journal article" date="2014" name="Int. J. Syst. Evol. Microbiol.">
        <title>Complete genome sequence of Corynebacterium casei LMG S-19264T (=DSM 44701T), isolated from a smear-ripened cheese.</title>
        <authorList>
            <consortium name="US DOE Joint Genome Institute (JGI-PGF)"/>
            <person name="Walter F."/>
            <person name="Albersmeier A."/>
            <person name="Kalinowski J."/>
            <person name="Ruckert C."/>
        </authorList>
    </citation>
    <scope>NUCLEOTIDE SEQUENCE</scope>
    <source>
        <strain evidence="2">CGMCC 4.7430</strain>
    </source>
</reference>
<dbReference type="AlphaFoldDB" id="A0A918E8J9"/>
<sequence>MPENASPPPPLPALTRILIGPPGKVLLPLIALLALIILNNSSLPGGGSFQLLLMGLGLAYGTIIVWVARFVVALFRSDGRSMLRRHWVRWAAAPVMAVAVIGSVYADLPFSARFALSESSLESLARTVASGPASTDDADQWVGLYPLTSISRTEDGARFLVDGTGFLNQYGFAWSPKGPPAEESHTDYTHIQGPWYIWEMQW</sequence>
<evidence type="ECO:0000256" key="1">
    <source>
        <dbReference type="SAM" id="Phobius"/>
    </source>
</evidence>
<reference evidence="2" key="2">
    <citation type="submission" date="2020-09" db="EMBL/GenBank/DDBJ databases">
        <authorList>
            <person name="Sun Q."/>
            <person name="Zhou Y."/>
        </authorList>
    </citation>
    <scope>NUCLEOTIDE SEQUENCE</scope>
    <source>
        <strain evidence="2">CGMCC 4.7430</strain>
    </source>
</reference>
<keyword evidence="1" id="KW-1133">Transmembrane helix</keyword>
<evidence type="ECO:0000313" key="2">
    <source>
        <dbReference type="EMBL" id="GGP12909.1"/>
    </source>
</evidence>
<evidence type="ECO:0000313" key="3">
    <source>
        <dbReference type="Proteomes" id="UP000660745"/>
    </source>
</evidence>
<feature type="transmembrane region" description="Helical" evidence="1">
    <location>
        <begin position="87"/>
        <end position="106"/>
    </location>
</feature>